<dbReference type="Pfam" id="PF00425">
    <property type="entry name" value="Chorismate_bind"/>
    <property type="match status" value="1"/>
</dbReference>
<gene>
    <name evidence="7" type="primary">entC</name>
    <name evidence="7" type="ORF">SM39_4672</name>
</gene>
<dbReference type="EC" id="5.4.4.2" evidence="3"/>
<name>A0AAT9F552_SERMA</name>
<evidence type="ECO:0000256" key="5">
    <source>
        <dbReference type="ARBA" id="ARBA00041564"/>
    </source>
</evidence>
<feature type="domain" description="Chorismate-utilising enzyme C-terminal" evidence="6">
    <location>
        <begin position="151"/>
        <end position="405"/>
    </location>
</feature>
<dbReference type="KEGG" id="smar:SM39_4672"/>
<dbReference type="GO" id="GO:0008909">
    <property type="term" value="F:isochorismate synthase activity"/>
    <property type="evidence" value="ECO:0007669"/>
    <property type="project" value="UniProtKB-EC"/>
</dbReference>
<sequence length="418" mass="45817">MIIIIILVITSKSEGEAMDTAVNDINRKEMQEREEHRFAADFSPASGFFFTSPFRSLTTTGCFSRIRLPAADGADLNGEFQRSVRQAFAEARQAGIKNPLLCGAIPFDTRQPSALFIPQQSRWFDRAAFMAGVQPAAEGPELAGITELPPQQPFMNMVSDAVDAMKAGELDKVVLSRLLEIETRRPVDRHALMARVIAQNPHGFHFHVPLEQGALLGASPELLLRQDGGRFYSNPLAGSARREADPQRDREVGERLMASAKDRHEHRIVTESMRDVLAGRCRYLNVPHTPELLTTTTLWHLSTPIDGEAASPDENALSLACLLHPTPALCGMPTAQAHALIGKLEPFDRGLFGGIVGWCDDEGNGEWVVTIRCGTVDGNRVRLFAGAGIVEDSSPESEWHETGTKLSTILRAFGMNQG</sequence>
<accession>A0AAT9F552</accession>
<keyword evidence="4" id="KW-0413">Isomerase</keyword>
<organism evidence="7">
    <name type="scientific">Serratia marcescens SM39</name>
    <dbReference type="NCBI Taxonomy" id="1334564"/>
    <lineage>
        <taxon>Bacteria</taxon>
        <taxon>Pseudomonadati</taxon>
        <taxon>Pseudomonadota</taxon>
        <taxon>Gammaproteobacteria</taxon>
        <taxon>Enterobacterales</taxon>
        <taxon>Yersiniaceae</taxon>
        <taxon>Serratia</taxon>
    </lineage>
</organism>
<evidence type="ECO:0000313" key="7">
    <source>
        <dbReference type="EMBL" id="BAO36589.1"/>
    </source>
</evidence>
<reference evidence="7" key="1">
    <citation type="journal article" date="2014" name="Genome Biol. Evol.">
        <title>Genome evolution and plasticity of Serratia marcescens, an important multidrug-resistant nosocomial pathogen.</title>
        <authorList>
            <person name="Iguchi A."/>
            <person name="Nagaya Y."/>
            <person name="Pradel E."/>
            <person name="Ooka T."/>
            <person name="Ogura Y."/>
            <person name="Katsura K."/>
            <person name="Kurokawa K."/>
            <person name="Oshima K."/>
            <person name="Hattori M."/>
            <person name="Parkhill J."/>
            <person name="Sebaihia M."/>
            <person name="Coulthurst S.J."/>
            <person name="Gotoh N."/>
            <person name="Thomson N.R."/>
            <person name="Ewbank J.J."/>
            <person name="Hayashi T."/>
        </authorList>
    </citation>
    <scope>NUCLEOTIDE SEQUENCE</scope>
    <source>
        <strain evidence="7">SM39</strain>
    </source>
</reference>
<dbReference type="PANTHER" id="PTHR42839:SF2">
    <property type="entry name" value="ISOCHORISMATE SYNTHASE ENTC"/>
    <property type="match status" value="1"/>
</dbReference>
<dbReference type="InterPro" id="IPR004561">
    <property type="entry name" value="IsoChor_synthase"/>
</dbReference>
<comment type="catalytic activity">
    <reaction evidence="1">
        <text>chorismate = isochorismate</text>
        <dbReference type="Rhea" id="RHEA:18985"/>
        <dbReference type="ChEBI" id="CHEBI:29748"/>
        <dbReference type="ChEBI" id="CHEBI:29780"/>
        <dbReference type="EC" id="5.4.4.2"/>
    </reaction>
</comment>
<comment type="similarity">
    <text evidence="2">Belongs to the isochorismate synthase family.</text>
</comment>
<dbReference type="AlphaFoldDB" id="A0AAT9F552"/>
<proteinExistence type="inferred from homology"/>
<dbReference type="InterPro" id="IPR015890">
    <property type="entry name" value="Chorismate_C"/>
</dbReference>
<protein>
    <recommendedName>
        <fullName evidence="3">isochorismate synthase</fullName>
        <ecNumber evidence="3">5.4.4.2</ecNumber>
    </recommendedName>
    <alternativeName>
        <fullName evidence="5">Isochorismate mutase</fullName>
    </alternativeName>
</protein>
<dbReference type="InterPro" id="IPR005801">
    <property type="entry name" value="ADC_synthase"/>
</dbReference>
<dbReference type="SUPFAM" id="SSF56322">
    <property type="entry name" value="ADC synthase"/>
    <property type="match status" value="1"/>
</dbReference>
<dbReference type="NCBIfam" id="TIGR00543">
    <property type="entry name" value="isochor_syn"/>
    <property type="match status" value="1"/>
</dbReference>
<evidence type="ECO:0000259" key="6">
    <source>
        <dbReference type="Pfam" id="PF00425"/>
    </source>
</evidence>
<dbReference type="EMBL" id="AP013063">
    <property type="protein sequence ID" value="BAO36589.1"/>
    <property type="molecule type" value="Genomic_DNA"/>
</dbReference>
<evidence type="ECO:0000256" key="3">
    <source>
        <dbReference type="ARBA" id="ARBA00012824"/>
    </source>
</evidence>
<evidence type="ECO:0000256" key="2">
    <source>
        <dbReference type="ARBA" id="ARBA00005297"/>
    </source>
</evidence>
<evidence type="ECO:0000256" key="1">
    <source>
        <dbReference type="ARBA" id="ARBA00000799"/>
    </source>
</evidence>
<dbReference type="Gene3D" id="3.60.120.10">
    <property type="entry name" value="Anthranilate synthase"/>
    <property type="match status" value="1"/>
</dbReference>
<evidence type="ECO:0000256" key="4">
    <source>
        <dbReference type="ARBA" id="ARBA00023235"/>
    </source>
</evidence>
<dbReference type="PANTHER" id="PTHR42839">
    <property type="entry name" value="ISOCHORISMATE SYNTHASE ENTC"/>
    <property type="match status" value="1"/>
</dbReference>